<dbReference type="AlphaFoldDB" id="W1DWB8"/>
<protein>
    <submittedName>
        <fullName evidence="1">Uncharacterized protein</fullName>
    </submittedName>
</protein>
<proteinExistence type="predicted"/>
<reference evidence="1" key="1">
    <citation type="submission" date="2013-10" db="EMBL/GenBank/DDBJ databases">
        <title>Antibiotic resistance diversity of beta-lactamase producers in the General Hospital Vienna.</title>
        <authorList>
            <person name="Barisic I."/>
            <person name="Mitteregger D."/>
            <person name="Hirschl A.M."/>
            <person name="Noehammer C."/>
            <person name="Wiesinger-Mayr H."/>
        </authorList>
    </citation>
    <scope>NUCLEOTIDE SEQUENCE [LARGE SCALE GENOMIC DNA]</scope>
    <source>
        <strain evidence="1">IS43</strain>
    </source>
</reference>
<accession>W1DWB8</accession>
<organism evidence="1 2">
    <name type="scientific">Klebsiella pneumoniae IS43</name>
    <dbReference type="NCBI Taxonomy" id="1432552"/>
    <lineage>
        <taxon>Bacteria</taxon>
        <taxon>Pseudomonadati</taxon>
        <taxon>Pseudomonadota</taxon>
        <taxon>Gammaproteobacteria</taxon>
        <taxon>Enterobacterales</taxon>
        <taxon>Enterobacteriaceae</taxon>
        <taxon>Klebsiella/Raoultella group</taxon>
        <taxon>Klebsiella</taxon>
        <taxon>Klebsiella pneumoniae complex</taxon>
    </lineage>
</organism>
<comment type="caution">
    <text evidence="1">The sequence shown here is derived from an EMBL/GenBank/DDBJ whole genome shotgun (WGS) entry which is preliminary data.</text>
</comment>
<evidence type="ECO:0000313" key="1">
    <source>
        <dbReference type="EMBL" id="CDL12404.1"/>
    </source>
</evidence>
<name>W1DWB8_KLEPN</name>
<keyword evidence="2" id="KW-1185">Reference proteome</keyword>
<sequence length="41" mass="5075">MHLKLINKKKYKVIYTPHCFSFIMDTKKMEEKKHIYILSVF</sequence>
<dbReference type="Proteomes" id="UP000019183">
    <property type="component" value="Unassembled WGS sequence"/>
</dbReference>
<evidence type="ECO:0000313" key="2">
    <source>
        <dbReference type="Proteomes" id="UP000019183"/>
    </source>
</evidence>
<dbReference type="EMBL" id="CBWK010000795">
    <property type="protein sequence ID" value="CDL12404.1"/>
    <property type="molecule type" value="Genomic_DNA"/>
</dbReference>